<feature type="domain" description="Alpha-L-rhamnosidase concanavalin-like" evidence="5">
    <location>
        <begin position="523"/>
        <end position="624"/>
    </location>
</feature>
<name>A0ABU5RM33_9PSEU</name>
<dbReference type="Pfam" id="PF17390">
    <property type="entry name" value="Bac_rhamnosid_C"/>
    <property type="match status" value="1"/>
</dbReference>
<evidence type="ECO:0000259" key="7">
    <source>
        <dbReference type="Pfam" id="PF17389"/>
    </source>
</evidence>
<evidence type="ECO:0000259" key="6">
    <source>
        <dbReference type="Pfam" id="PF08531"/>
    </source>
</evidence>
<accession>A0ABU5RM33</accession>
<dbReference type="InterPro" id="IPR008902">
    <property type="entry name" value="Rhamnosid_concanavalin"/>
</dbReference>
<dbReference type="Pfam" id="PF17389">
    <property type="entry name" value="Bac_rhamnosid6H"/>
    <property type="match status" value="1"/>
</dbReference>
<dbReference type="RefSeq" id="WP_323336283.1">
    <property type="nucleotide sequence ID" value="NZ_JAYFSI010000017.1"/>
</dbReference>
<comment type="catalytic activity">
    <reaction evidence="1">
        <text>Hydrolysis of terminal non-reducing alpha-L-rhamnose residues in alpha-L-rhamnosides.</text>
        <dbReference type="EC" id="3.2.1.40"/>
    </reaction>
</comment>
<proteinExistence type="predicted"/>
<sequence>MSGHPARVVLAFLCALLATLFTDTAALAGHRDASLEAYDLRVDNVVNPLATSGTPALSWKLRSGQSNARQAAYRILVASNPGLLTANRPDVWDSGKVVSGDSVAVPYRGPAAGKRNYWTVQVWDARGGAPSTAASAWWESGPSGWAGASWISPDAGSAYTWQDFDLDLDFTIKAAAASVVFRAADADDFLMWQVNAATTPGKVLLRPHVKSHGAFSLLGEVDLSAVITPATVTAPHHLRLEANGDTVVTSIDGTQVDSRSVGAATTGTLGFRTSVSQGTAEVARYDNVAVHALDGTALFSDDFSSTPDPRFPGVTVIDGQLEPQGDPVLLAQSPDAPLLRHEFVLDKQVASARAYVYGLGFYELRLNGEKTGDQVLSPASTPYDQRNLYDSFDVTNQVHIGQNAVGLWLGNGYGPRFSQYGFRWTGPKQGILALAVTFTDGTTRTVTTDDTWRWSDGPVTANDLYAGESYDARLQQDGWDRPGFDDASWHPVRTVAAPSASLTATTAPPVRVVQTLRAVSVKQPRPGVYVYDFGQNFAGWAQLRVAGPPGTTVRMRTAEEIKADGTLDTSTNRNAASTDTYTLGSAAGTQVYEPRFTYHGFRYLELTGFPGTPDLGSVAGRVAHADVAAIGHVETSDPLLNTIWANNRRAVLNNSMSLPTDNPVRDERTPPGMDVQAYHDASVLDFGMDGFYGKYLLDLPPGTALPSDAGNAQLPDMGGGSVDLAWSLYEQYGDLGRLAAAYPKMKAFVDTNAAAYPGRIWPDDRGFGDWCPPDRGPNANGGQGNPSAGDCFSERSVVNTALSFRQADDVAKAARALGNTADAAHFAGLATSIADAFNAHFLNAAGTTYGDGRQTTSILPLAFGIVPPDKVAAVGAQLADTILTKNGGHLDTGIFGTRYLPEALAKAGRIDVALTVLDQKTYPGFGYEISRGATTPWEQWTYESGMETHDHAMFAGVNAALYTQFAGITPAAPGYSAIAFAPQVPAGLGHVSASIDTVRGPVSSAWTQSACRLDLTVTVPAGTTATVTVPGTRVTAPKGSSPLPGANRFSVGSGTWTFTARTCD</sequence>
<dbReference type="Gene3D" id="2.60.120.560">
    <property type="entry name" value="Exo-inulinase, domain 1"/>
    <property type="match status" value="1"/>
</dbReference>
<dbReference type="Gene3D" id="2.60.420.10">
    <property type="entry name" value="Maltose phosphorylase, domain 3"/>
    <property type="match status" value="1"/>
</dbReference>
<evidence type="ECO:0000259" key="5">
    <source>
        <dbReference type="Pfam" id="PF05592"/>
    </source>
</evidence>
<dbReference type="Gene3D" id="2.60.120.260">
    <property type="entry name" value="Galactose-binding domain-like"/>
    <property type="match status" value="2"/>
</dbReference>
<dbReference type="InterPro" id="IPR013783">
    <property type="entry name" value="Ig-like_fold"/>
</dbReference>
<dbReference type="PIRSF" id="PIRSF010631">
    <property type="entry name" value="A-rhamnsds"/>
    <property type="match status" value="1"/>
</dbReference>
<comment type="caution">
    <text evidence="9">The sequence shown here is derived from an EMBL/GenBank/DDBJ whole genome shotgun (WGS) entry which is preliminary data.</text>
</comment>
<dbReference type="Gene3D" id="2.60.40.10">
    <property type="entry name" value="Immunoglobulins"/>
    <property type="match status" value="1"/>
</dbReference>
<evidence type="ECO:0000259" key="8">
    <source>
        <dbReference type="Pfam" id="PF17390"/>
    </source>
</evidence>
<dbReference type="Gene3D" id="1.50.10.10">
    <property type="match status" value="1"/>
</dbReference>
<feature type="chain" id="PRO_5045883532" description="alpha-L-rhamnosidase" evidence="4">
    <location>
        <begin position="29"/>
        <end position="1064"/>
    </location>
</feature>
<gene>
    <name evidence="9" type="ORF">VA596_45190</name>
</gene>
<dbReference type="InterPro" id="IPR035396">
    <property type="entry name" value="Bac_rhamnosid6H"/>
</dbReference>
<evidence type="ECO:0000256" key="2">
    <source>
        <dbReference type="ARBA" id="ARBA00012652"/>
    </source>
</evidence>
<evidence type="ECO:0000313" key="10">
    <source>
        <dbReference type="Proteomes" id="UP001304298"/>
    </source>
</evidence>
<organism evidence="9 10">
    <name type="scientific">Amycolatopsis heterodermiae</name>
    <dbReference type="NCBI Taxonomy" id="3110235"/>
    <lineage>
        <taxon>Bacteria</taxon>
        <taxon>Bacillati</taxon>
        <taxon>Actinomycetota</taxon>
        <taxon>Actinomycetes</taxon>
        <taxon>Pseudonocardiales</taxon>
        <taxon>Pseudonocardiaceae</taxon>
        <taxon>Amycolatopsis</taxon>
    </lineage>
</organism>
<dbReference type="GO" id="GO:0016787">
    <property type="term" value="F:hydrolase activity"/>
    <property type="evidence" value="ECO:0007669"/>
    <property type="project" value="UniProtKB-KW"/>
</dbReference>
<dbReference type="PANTHER" id="PTHR33307">
    <property type="entry name" value="ALPHA-RHAMNOSIDASE (EUROFUNG)"/>
    <property type="match status" value="1"/>
</dbReference>
<evidence type="ECO:0000256" key="4">
    <source>
        <dbReference type="SAM" id="SignalP"/>
    </source>
</evidence>
<evidence type="ECO:0000256" key="1">
    <source>
        <dbReference type="ARBA" id="ARBA00001445"/>
    </source>
</evidence>
<evidence type="ECO:0000313" key="9">
    <source>
        <dbReference type="EMBL" id="MEA5366794.1"/>
    </source>
</evidence>
<keyword evidence="10" id="KW-1185">Reference proteome</keyword>
<feature type="domain" description="Alpha-L-rhamnosidase C-terminal" evidence="8">
    <location>
        <begin position="967"/>
        <end position="1034"/>
    </location>
</feature>
<feature type="signal peptide" evidence="4">
    <location>
        <begin position="1"/>
        <end position="28"/>
    </location>
</feature>
<dbReference type="Proteomes" id="UP001304298">
    <property type="component" value="Unassembled WGS sequence"/>
</dbReference>
<feature type="domain" description="Bacterial alpha-L-rhamnosidase N-terminal" evidence="6">
    <location>
        <begin position="347"/>
        <end position="514"/>
    </location>
</feature>
<keyword evidence="4" id="KW-0732">Signal</keyword>
<feature type="domain" description="Alpha-L-rhamnosidase six-hairpin glycosidase" evidence="7">
    <location>
        <begin position="630"/>
        <end position="963"/>
    </location>
</feature>
<dbReference type="PANTHER" id="PTHR33307:SF6">
    <property type="entry name" value="ALPHA-RHAMNOSIDASE (EUROFUNG)-RELATED"/>
    <property type="match status" value="1"/>
</dbReference>
<reference evidence="9 10" key="1">
    <citation type="submission" date="2023-12" db="EMBL/GenBank/DDBJ databases">
        <title>Amycolatopsis sp. V23-08.</title>
        <authorList>
            <person name="Somphong A."/>
        </authorList>
    </citation>
    <scope>NUCLEOTIDE SEQUENCE [LARGE SCALE GENOMIC DNA]</scope>
    <source>
        <strain evidence="9 10">V23-08</strain>
    </source>
</reference>
<dbReference type="InterPro" id="IPR013737">
    <property type="entry name" value="Bac_rhamnosid_N"/>
</dbReference>
<dbReference type="Pfam" id="PF25788">
    <property type="entry name" value="Ig_Rha78A_N"/>
    <property type="match status" value="1"/>
</dbReference>
<dbReference type="EMBL" id="JAYFSI010000017">
    <property type="protein sequence ID" value="MEA5366794.1"/>
    <property type="molecule type" value="Genomic_DNA"/>
</dbReference>
<dbReference type="Pfam" id="PF05592">
    <property type="entry name" value="Bac_rhamnosid"/>
    <property type="match status" value="1"/>
</dbReference>
<dbReference type="InterPro" id="IPR035398">
    <property type="entry name" value="Bac_rhamnosid_C"/>
</dbReference>
<dbReference type="Pfam" id="PF08531">
    <property type="entry name" value="Bac_rhamnosid_N"/>
    <property type="match status" value="1"/>
</dbReference>
<dbReference type="SUPFAM" id="SSF48208">
    <property type="entry name" value="Six-hairpin glycosidases"/>
    <property type="match status" value="1"/>
</dbReference>
<evidence type="ECO:0000256" key="3">
    <source>
        <dbReference type="ARBA" id="ARBA00022801"/>
    </source>
</evidence>
<protein>
    <recommendedName>
        <fullName evidence="2">alpha-L-rhamnosidase</fullName>
        <ecNumber evidence="2">3.2.1.40</ecNumber>
    </recommendedName>
</protein>
<dbReference type="InterPro" id="IPR012341">
    <property type="entry name" value="6hp_glycosidase-like_sf"/>
</dbReference>
<dbReference type="InterPro" id="IPR008928">
    <property type="entry name" value="6-hairpin_glycosidase_sf"/>
</dbReference>
<dbReference type="EC" id="3.2.1.40" evidence="2"/>
<dbReference type="InterPro" id="IPR016007">
    <property type="entry name" value="Alpha_rhamnosid"/>
</dbReference>
<keyword evidence="3 9" id="KW-0378">Hydrolase</keyword>